<feature type="region of interest" description="Disordered" evidence="1">
    <location>
        <begin position="37"/>
        <end position="71"/>
    </location>
</feature>
<feature type="region of interest" description="Disordered" evidence="1">
    <location>
        <begin position="1"/>
        <end position="22"/>
    </location>
</feature>
<reference evidence="2" key="2">
    <citation type="submission" date="2023-01" db="EMBL/GenBank/DDBJ databases">
        <authorList>
            <person name="Sun Q."/>
            <person name="Evtushenko L."/>
        </authorList>
    </citation>
    <scope>NUCLEOTIDE SEQUENCE</scope>
    <source>
        <strain evidence="2">VKM Ac-1321</strain>
    </source>
</reference>
<name>A0A9W6KU26_9ACTN</name>
<dbReference type="AlphaFoldDB" id="A0A9W6KU26"/>
<sequence>MGLQRAGRAHQRARAGHRDALVRPEAGVHVAVVGEHVGHREDPRVPGLGEHVDPGPGQDPAGRHQPVVDAVDPADDPAHLRHVQLGHRRAGQHAGLRARRDERAHRVGGELDVGVEIHPGKRRAVLVAQPHRGDLARHRGLDDAHTRHGRGDRGGVVLAGVRHDDDLELARCGAGQQLSQVVPDDRGLVVGRDDNAHDRDPHGATIA</sequence>
<reference evidence="2" key="1">
    <citation type="journal article" date="2014" name="Int. J. Syst. Evol. Microbiol.">
        <title>Complete genome sequence of Corynebacterium casei LMG S-19264T (=DSM 44701T), isolated from a smear-ripened cheese.</title>
        <authorList>
            <consortium name="US DOE Joint Genome Institute (JGI-PGF)"/>
            <person name="Walter F."/>
            <person name="Albersmeier A."/>
            <person name="Kalinowski J."/>
            <person name="Ruckert C."/>
        </authorList>
    </citation>
    <scope>NUCLEOTIDE SEQUENCE</scope>
    <source>
        <strain evidence="2">VKM Ac-1321</strain>
    </source>
</reference>
<keyword evidence="3" id="KW-1185">Reference proteome</keyword>
<proteinExistence type="predicted"/>
<comment type="caution">
    <text evidence="2">The sequence shown here is derived from an EMBL/GenBank/DDBJ whole genome shotgun (WGS) entry which is preliminary data.</text>
</comment>
<dbReference type="EMBL" id="BSFP01000088">
    <property type="protein sequence ID" value="GLL07200.1"/>
    <property type="molecule type" value="Genomic_DNA"/>
</dbReference>
<organism evidence="2 3">
    <name type="scientific">Dactylosporangium matsuzakiense</name>
    <dbReference type="NCBI Taxonomy" id="53360"/>
    <lineage>
        <taxon>Bacteria</taxon>
        <taxon>Bacillati</taxon>
        <taxon>Actinomycetota</taxon>
        <taxon>Actinomycetes</taxon>
        <taxon>Micromonosporales</taxon>
        <taxon>Micromonosporaceae</taxon>
        <taxon>Dactylosporangium</taxon>
    </lineage>
</organism>
<protein>
    <submittedName>
        <fullName evidence="2">Uncharacterized protein</fullName>
    </submittedName>
</protein>
<evidence type="ECO:0000313" key="2">
    <source>
        <dbReference type="EMBL" id="GLL07200.1"/>
    </source>
</evidence>
<feature type="region of interest" description="Disordered" evidence="1">
    <location>
        <begin position="187"/>
        <end position="207"/>
    </location>
</feature>
<gene>
    <name evidence="2" type="ORF">GCM10017581_089520</name>
</gene>
<dbReference type="Proteomes" id="UP001143480">
    <property type="component" value="Unassembled WGS sequence"/>
</dbReference>
<evidence type="ECO:0000313" key="3">
    <source>
        <dbReference type="Proteomes" id="UP001143480"/>
    </source>
</evidence>
<accession>A0A9W6KU26</accession>
<evidence type="ECO:0000256" key="1">
    <source>
        <dbReference type="SAM" id="MobiDB-lite"/>
    </source>
</evidence>